<name>A0ACD3ASF3_9AGAR</name>
<protein>
    <submittedName>
        <fullName evidence="1">Uncharacterized protein</fullName>
    </submittedName>
</protein>
<organism evidence="1 2">
    <name type="scientific">Pluteus cervinus</name>
    <dbReference type="NCBI Taxonomy" id="181527"/>
    <lineage>
        <taxon>Eukaryota</taxon>
        <taxon>Fungi</taxon>
        <taxon>Dikarya</taxon>
        <taxon>Basidiomycota</taxon>
        <taxon>Agaricomycotina</taxon>
        <taxon>Agaricomycetes</taxon>
        <taxon>Agaricomycetidae</taxon>
        <taxon>Agaricales</taxon>
        <taxon>Pluteineae</taxon>
        <taxon>Pluteaceae</taxon>
        <taxon>Pluteus</taxon>
    </lineage>
</organism>
<dbReference type="EMBL" id="ML208366">
    <property type="protein sequence ID" value="TFK67837.1"/>
    <property type="molecule type" value="Genomic_DNA"/>
</dbReference>
<accession>A0ACD3ASF3</accession>
<proteinExistence type="predicted"/>
<sequence>MYLLLLLSTTLIGTPSPQALIKPPTVSTLISTSTDTFHLFEQDMAAVWSGEICQTSGSSRWIGPFTCLLHDARRTTGAHGLSPPKSPSVCEV</sequence>
<gene>
    <name evidence="1" type="ORF">BDN72DRAFT_75288</name>
</gene>
<keyword evidence="2" id="KW-1185">Reference proteome</keyword>
<evidence type="ECO:0000313" key="1">
    <source>
        <dbReference type="EMBL" id="TFK67837.1"/>
    </source>
</evidence>
<reference evidence="1 2" key="1">
    <citation type="journal article" date="2019" name="Nat. Ecol. Evol.">
        <title>Megaphylogeny resolves global patterns of mushroom evolution.</title>
        <authorList>
            <person name="Varga T."/>
            <person name="Krizsan K."/>
            <person name="Foldi C."/>
            <person name="Dima B."/>
            <person name="Sanchez-Garcia M."/>
            <person name="Sanchez-Ramirez S."/>
            <person name="Szollosi G.J."/>
            <person name="Szarkandi J.G."/>
            <person name="Papp V."/>
            <person name="Albert L."/>
            <person name="Andreopoulos W."/>
            <person name="Angelini C."/>
            <person name="Antonin V."/>
            <person name="Barry K.W."/>
            <person name="Bougher N.L."/>
            <person name="Buchanan P."/>
            <person name="Buyck B."/>
            <person name="Bense V."/>
            <person name="Catcheside P."/>
            <person name="Chovatia M."/>
            <person name="Cooper J."/>
            <person name="Damon W."/>
            <person name="Desjardin D."/>
            <person name="Finy P."/>
            <person name="Geml J."/>
            <person name="Haridas S."/>
            <person name="Hughes K."/>
            <person name="Justo A."/>
            <person name="Karasinski D."/>
            <person name="Kautmanova I."/>
            <person name="Kiss B."/>
            <person name="Kocsube S."/>
            <person name="Kotiranta H."/>
            <person name="LaButti K.M."/>
            <person name="Lechner B.E."/>
            <person name="Liimatainen K."/>
            <person name="Lipzen A."/>
            <person name="Lukacs Z."/>
            <person name="Mihaltcheva S."/>
            <person name="Morgado L.N."/>
            <person name="Niskanen T."/>
            <person name="Noordeloos M.E."/>
            <person name="Ohm R.A."/>
            <person name="Ortiz-Santana B."/>
            <person name="Ovrebo C."/>
            <person name="Racz N."/>
            <person name="Riley R."/>
            <person name="Savchenko A."/>
            <person name="Shiryaev A."/>
            <person name="Soop K."/>
            <person name="Spirin V."/>
            <person name="Szebenyi C."/>
            <person name="Tomsovsky M."/>
            <person name="Tulloss R.E."/>
            <person name="Uehling J."/>
            <person name="Grigoriev I.V."/>
            <person name="Vagvolgyi C."/>
            <person name="Papp T."/>
            <person name="Martin F.M."/>
            <person name="Miettinen O."/>
            <person name="Hibbett D.S."/>
            <person name="Nagy L.G."/>
        </authorList>
    </citation>
    <scope>NUCLEOTIDE SEQUENCE [LARGE SCALE GENOMIC DNA]</scope>
    <source>
        <strain evidence="1 2">NL-1719</strain>
    </source>
</reference>
<evidence type="ECO:0000313" key="2">
    <source>
        <dbReference type="Proteomes" id="UP000308600"/>
    </source>
</evidence>
<dbReference type="Proteomes" id="UP000308600">
    <property type="component" value="Unassembled WGS sequence"/>
</dbReference>